<keyword evidence="2" id="KW-1185">Reference proteome</keyword>
<organism evidence="1 2">
    <name type="scientific">Marinitenerispora sediminis</name>
    <dbReference type="NCBI Taxonomy" id="1931232"/>
    <lineage>
        <taxon>Bacteria</taxon>
        <taxon>Bacillati</taxon>
        <taxon>Actinomycetota</taxon>
        <taxon>Actinomycetes</taxon>
        <taxon>Streptosporangiales</taxon>
        <taxon>Nocardiopsidaceae</taxon>
        <taxon>Marinitenerispora</taxon>
    </lineage>
</organism>
<protein>
    <submittedName>
        <fullName evidence="1">Uncharacterized protein</fullName>
    </submittedName>
</protein>
<evidence type="ECO:0000313" key="2">
    <source>
        <dbReference type="Proteomes" id="UP000253318"/>
    </source>
</evidence>
<gene>
    <name evidence="1" type="ORF">DEF24_05150</name>
</gene>
<dbReference type="AlphaFoldDB" id="A0A368T9P3"/>
<dbReference type="RefSeq" id="WP_114396775.1">
    <property type="nucleotide sequence ID" value="NZ_QEIM01000018.1"/>
</dbReference>
<reference evidence="1 2" key="1">
    <citation type="submission" date="2018-04" db="EMBL/GenBank/DDBJ databases">
        <title>Novel actinobacteria from marine sediment.</title>
        <authorList>
            <person name="Ng Z.Y."/>
            <person name="Tan G.Y.A."/>
        </authorList>
    </citation>
    <scope>NUCLEOTIDE SEQUENCE [LARGE SCALE GENOMIC DNA]</scope>
    <source>
        <strain evidence="1 2">TPS81</strain>
    </source>
</reference>
<dbReference type="Proteomes" id="UP000253318">
    <property type="component" value="Unassembled WGS sequence"/>
</dbReference>
<proteinExistence type="predicted"/>
<evidence type="ECO:0000313" key="1">
    <source>
        <dbReference type="EMBL" id="RCV61006.1"/>
    </source>
</evidence>
<comment type="caution">
    <text evidence="1">The sequence shown here is derived from an EMBL/GenBank/DDBJ whole genome shotgun (WGS) entry which is preliminary data.</text>
</comment>
<dbReference type="OrthoDB" id="8065844at2"/>
<sequence length="329" mass="34397">MTASAPPPDRDEGLPAARYVGSGPYCYADSLAMVLGAEAPPPGVVETLTGSPFGVQVAPDSLPYFDPHGWDPEIGLDTAIALLGWRCRPDAGGTPEEAVARLRAACARGPVLAGPVDLGLLRYRPGAEAEEGGDHYLVVLGVEDGTVLLHDPHGHPYATLPTATFTAAWRAEAVYYTDRPFVLRSGFVREHRVTGAEALRRSLPLAARWLAGRAEPSTAPGTLGGADAVEELAARVRRGLDPVVRAHLAAFAVRVGARRLADAARCLAGLDLPRAAAVADKQARIVGGLQYPAAVGDDRELAAGLRRLAPTYERLRGELAAAAAAAGHP</sequence>
<dbReference type="EMBL" id="QEIN01000026">
    <property type="protein sequence ID" value="RCV61006.1"/>
    <property type="molecule type" value="Genomic_DNA"/>
</dbReference>
<accession>A0A368T9P3</accession>
<name>A0A368T9P3_9ACTN</name>